<evidence type="ECO:0000256" key="1">
    <source>
        <dbReference type="SAM" id="Phobius"/>
    </source>
</evidence>
<dbReference type="Proteomes" id="UP000263596">
    <property type="component" value="Unassembled WGS sequence"/>
</dbReference>
<evidence type="ECO:0000313" key="3">
    <source>
        <dbReference type="Proteomes" id="UP000263596"/>
    </source>
</evidence>
<comment type="caution">
    <text evidence="2">The sequence shown here is derived from an EMBL/GenBank/DDBJ whole genome shotgun (WGS) entry which is preliminary data.</text>
</comment>
<accession>A0A3D2SMR7</accession>
<organism evidence="2 3">
    <name type="scientific">Acinetobacter ursingii</name>
    <dbReference type="NCBI Taxonomy" id="108980"/>
    <lineage>
        <taxon>Bacteria</taxon>
        <taxon>Pseudomonadati</taxon>
        <taxon>Pseudomonadota</taxon>
        <taxon>Gammaproteobacteria</taxon>
        <taxon>Moraxellales</taxon>
        <taxon>Moraxellaceae</taxon>
        <taxon>Acinetobacter</taxon>
    </lineage>
</organism>
<proteinExistence type="predicted"/>
<evidence type="ECO:0000313" key="2">
    <source>
        <dbReference type="EMBL" id="HCK30731.1"/>
    </source>
</evidence>
<feature type="transmembrane region" description="Helical" evidence="1">
    <location>
        <begin position="43"/>
        <end position="65"/>
    </location>
</feature>
<protein>
    <recommendedName>
        <fullName evidence="4">Heme biosynthesis protein HemY</fullName>
    </recommendedName>
</protein>
<evidence type="ECO:0008006" key="4">
    <source>
        <dbReference type="Google" id="ProtNLM"/>
    </source>
</evidence>
<sequence>MRVLLQTYAVIALCVLALLSVLSYGYGAGYVYIYWRDWQLQTNVWILLLLMGALSLFAQFIWMAVRRYLHREQRKLETVFNFSHLHPYEQLGVIWLLEAAKDQQSFVNQVFEKSGLLKGIVETKLLFQNGQYDQALHALNDTSPMAFELAELQRIELLLAQGETEQALTHLEFLQQHQLSPWLKQVEQAYQHRITALWGQLALQQPWVYLRSHKYGHLDPQSRDLWLQQLLTQFEQASLDDLQALQQRYLDLEQEIKTRPYSSKLLWLKLLARLPDMSLPHEMLALHLLNEQFDRDVFYLWFQQQLLKQNPDYQDIEAKIDQFEQRYLSMPILTFAKWHVYMATQRSTEAEKLLALYPNDVLMSYLRVKSQLNESQIQQLNLVFENDANFLQFKI</sequence>
<gene>
    <name evidence="2" type="ORF">DHW29_11470</name>
</gene>
<keyword evidence="1" id="KW-1133">Transmembrane helix</keyword>
<dbReference type="EMBL" id="DPVE01000197">
    <property type="protein sequence ID" value="HCK30731.1"/>
    <property type="molecule type" value="Genomic_DNA"/>
</dbReference>
<dbReference type="AlphaFoldDB" id="A0A3D2SMR7"/>
<keyword evidence="1" id="KW-0812">Transmembrane</keyword>
<name>A0A3D2SMR7_9GAMM</name>
<keyword evidence="1" id="KW-0472">Membrane</keyword>
<reference evidence="2 3" key="1">
    <citation type="journal article" date="2018" name="Nat. Biotechnol.">
        <title>A standardized bacterial taxonomy based on genome phylogeny substantially revises the tree of life.</title>
        <authorList>
            <person name="Parks D.H."/>
            <person name="Chuvochina M."/>
            <person name="Waite D.W."/>
            <person name="Rinke C."/>
            <person name="Skarshewski A."/>
            <person name="Chaumeil P.A."/>
            <person name="Hugenholtz P."/>
        </authorList>
    </citation>
    <scope>NUCLEOTIDE SEQUENCE [LARGE SCALE GENOMIC DNA]</scope>
    <source>
        <strain evidence="2">UBA9669</strain>
    </source>
</reference>
<dbReference type="RefSeq" id="WP_049175784.1">
    <property type="nucleotide sequence ID" value="NZ_BKFK01000014.1"/>
</dbReference>